<dbReference type="Proteomes" id="UP001172791">
    <property type="component" value="Unassembled WGS sequence"/>
</dbReference>
<evidence type="ECO:0000313" key="3">
    <source>
        <dbReference type="Proteomes" id="UP001172788"/>
    </source>
</evidence>
<accession>A0AAW7MM43</accession>
<organism evidence="1 4">
    <name type="scientific">Pandoraea cepalis</name>
    <dbReference type="NCBI Taxonomy" id="2508294"/>
    <lineage>
        <taxon>Bacteria</taxon>
        <taxon>Pseudomonadati</taxon>
        <taxon>Pseudomonadota</taxon>
        <taxon>Betaproteobacteria</taxon>
        <taxon>Burkholderiales</taxon>
        <taxon>Burkholderiaceae</taxon>
        <taxon>Pandoraea</taxon>
    </lineage>
</organism>
<reference evidence="1" key="1">
    <citation type="submission" date="2018-04" db="EMBL/GenBank/DDBJ databases">
        <authorList>
            <person name="Jy Z."/>
        </authorList>
    </citation>
    <scope>NUCLEOTIDE SEQUENCE</scope>
    <source>
        <strain evidence="2">AS13</strain>
        <strain evidence="1">LA18</strain>
    </source>
</reference>
<evidence type="ECO:0000313" key="2">
    <source>
        <dbReference type="EMBL" id="MDN4578198.1"/>
    </source>
</evidence>
<dbReference type="EMBL" id="QAIC01000037">
    <property type="protein sequence ID" value="MDN4573656.1"/>
    <property type="molecule type" value="Genomic_DNA"/>
</dbReference>
<proteinExistence type="predicted"/>
<evidence type="ECO:0000313" key="1">
    <source>
        <dbReference type="EMBL" id="MDN4573656.1"/>
    </source>
</evidence>
<dbReference type="RefSeq" id="WP_301234521.1">
    <property type="nucleotide sequence ID" value="NZ_QAIC01000037.1"/>
</dbReference>
<name>A0AAW7MM43_9BURK</name>
<keyword evidence="3" id="KW-1185">Reference proteome</keyword>
<dbReference type="AlphaFoldDB" id="A0AAW7MM43"/>
<dbReference type="Proteomes" id="UP001172788">
    <property type="component" value="Unassembled WGS sequence"/>
</dbReference>
<comment type="caution">
    <text evidence="1">The sequence shown here is derived from an EMBL/GenBank/DDBJ whole genome shotgun (WGS) entry which is preliminary data.</text>
</comment>
<evidence type="ECO:0000313" key="4">
    <source>
        <dbReference type="Proteomes" id="UP001172791"/>
    </source>
</evidence>
<gene>
    <name evidence="1" type="ORF">DBA34_10340</name>
    <name evidence="2" type="ORF">DBB29_08720</name>
</gene>
<sequence>MTDQILTPFSGADMRERFVRYFHVQVDPDVWTGKASIHTLYANYCARSNVEPESPAVFFAGVAAMLDDTWASDRHQNVVHLSVDGVQPLRWFDGFSPSDGPSFAVFPSNTRAR</sequence>
<dbReference type="EMBL" id="QAID01000035">
    <property type="protein sequence ID" value="MDN4578198.1"/>
    <property type="molecule type" value="Genomic_DNA"/>
</dbReference>
<protein>
    <submittedName>
        <fullName evidence="1">Uncharacterized protein</fullName>
    </submittedName>
</protein>